<dbReference type="GO" id="GO:0007186">
    <property type="term" value="P:G protein-coupled receptor signaling pathway"/>
    <property type="evidence" value="ECO:0007669"/>
    <property type="project" value="InterPro"/>
</dbReference>
<evidence type="ECO:0000256" key="2">
    <source>
        <dbReference type="ARBA" id="ARBA00022692"/>
    </source>
</evidence>
<evidence type="ECO:0008006" key="9">
    <source>
        <dbReference type="Google" id="ProtNLM"/>
    </source>
</evidence>
<keyword evidence="8" id="KW-1185">Reference proteome</keyword>
<feature type="transmembrane region" description="Helical" evidence="6">
    <location>
        <begin position="63"/>
        <end position="82"/>
    </location>
</feature>
<dbReference type="PANTHER" id="PTHR48001">
    <property type="entry name" value="OLFACTORY RECEPTOR"/>
    <property type="match status" value="1"/>
</dbReference>
<sequence length="118" mass="13207">MHLSGTQPIFNELALFTEGVVSVLSPFIFILVSYDHIGVAMVHLRSTSGLRKTLSTCGSRLTIVILFYSTVVWLYFCLAASFDLGKQLHWKQLHGFKQTPPFQGRVDFWSKEGVASAL</sequence>
<comment type="subcellular location">
    <subcellularLocation>
        <location evidence="1">Membrane</location>
        <topology evidence="1">Multi-pass membrane protein</topology>
    </subcellularLocation>
</comment>
<evidence type="ECO:0000256" key="5">
    <source>
        <dbReference type="ARBA" id="ARBA00023224"/>
    </source>
</evidence>
<keyword evidence="5" id="KW-0807">Transducer</keyword>
<keyword evidence="4 6" id="KW-0472">Membrane</keyword>
<evidence type="ECO:0000256" key="3">
    <source>
        <dbReference type="ARBA" id="ARBA00022989"/>
    </source>
</evidence>
<keyword evidence="3 6" id="KW-1133">Transmembrane helix</keyword>
<gene>
    <name evidence="7" type="ORF">Y1Q_0013061</name>
</gene>
<name>A0A151NU55_ALLMI</name>
<comment type="caution">
    <text evidence="7">The sequence shown here is derived from an EMBL/GenBank/DDBJ whole genome shotgun (WGS) entry which is preliminary data.</text>
</comment>
<organism evidence="7 8">
    <name type="scientific">Alligator mississippiensis</name>
    <name type="common">American alligator</name>
    <dbReference type="NCBI Taxonomy" id="8496"/>
    <lineage>
        <taxon>Eukaryota</taxon>
        <taxon>Metazoa</taxon>
        <taxon>Chordata</taxon>
        <taxon>Craniata</taxon>
        <taxon>Vertebrata</taxon>
        <taxon>Euteleostomi</taxon>
        <taxon>Archelosauria</taxon>
        <taxon>Archosauria</taxon>
        <taxon>Crocodylia</taxon>
        <taxon>Alligatoridae</taxon>
        <taxon>Alligatorinae</taxon>
        <taxon>Alligator</taxon>
    </lineage>
</organism>
<evidence type="ECO:0000256" key="1">
    <source>
        <dbReference type="ARBA" id="ARBA00004141"/>
    </source>
</evidence>
<protein>
    <recommendedName>
        <fullName evidence="9">G-protein coupled receptors family 1 profile domain-containing protein</fullName>
    </recommendedName>
</protein>
<dbReference type="Proteomes" id="UP000050525">
    <property type="component" value="Unassembled WGS sequence"/>
</dbReference>
<dbReference type="AlphaFoldDB" id="A0A151NU55"/>
<evidence type="ECO:0000256" key="6">
    <source>
        <dbReference type="SAM" id="Phobius"/>
    </source>
</evidence>
<reference evidence="7 8" key="1">
    <citation type="journal article" date="2012" name="Genome Biol.">
        <title>Sequencing three crocodilian genomes to illuminate the evolution of archosaurs and amniotes.</title>
        <authorList>
            <person name="St John J.A."/>
            <person name="Braun E.L."/>
            <person name="Isberg S.R."/>
            <person name="Miles L.G."/>
            <person name="Chong A.Y."/>
            <person name="Gongora J."/>
            <person name="Dalzell P."/>
            <person name="Moran C."/>
            <person name="Bed'hom B."/>
            <person name="Abzhanov A."/>
            <person name="Burgess S.C."/>
            <person name="Cooksey A.M."/>
            <person name="Castoe T.A."/>
            <person name="Crawford N.G."/>
            <person name="Densmore L.D."/>
            <person name="Drew J.C."/>
            <person name="Edwards S.V."/>
            <person name="Faircloth B.C."/>
            <person name="Fujita M.K."/>
            <person name="Greenwold M.J."/>
            <person name="Hoffmann F.G."/>
            <person name="Howard J.M."/>
            <person name="Iguchi T."/>
            <person name="Janes D.E."/>
            <person name="Khan S.Y."/>
            <person name="Kohno S."/>
            <person name="de Koning A.J."/>
            <person name="Lance S.L."/>
            <person name="McCarthy F.M."/>
            <person name="McCormack J.E."/>
            <person name="Merchant M.E."/>
            <person name="Peterson D.G."/>
            <person name="Pollock D.D."/>
            <person name="Pourmand N."/>
            <person name="Raney B.J."/>
            <person name="Roessler K.A."/>
            <person name="Sanford J.R."/>
            <person name="Sawyer R.H."/>
            <person name="Schmidt C.J."/>
            <person name="Triplett E.W."/>
            <person name="Tuberville T.D."/>
            <person name="Venegas-Anaya M."/>
            <person name="Howard J.T."/>
            <person name="Jarvis E.D."/>
            <person name="Guillette L.J.Jr."/>
            <person name="Glenn T.C."/>
            <person name="Green R.E."/>
            <person name="Ray D.A."/>
        </authorList>
    </citation>
    <scope>NUCLEOTIDE SEQUENCE [LARGE SCALE GENOMIC DNA]</scope>
    <source>
        <strain evidence="7">KSC_2009_1</strain>
    </source>
</reference>
<dbReference type="SUPFAM" id="SSF81321">
    <property type="entry name" value="Family A G protein-coupled receptor-like"/>
    <property type="match status" value="1"/>
</dbReference>
<dbReference type="GO" id="GO:0016020">
    <property type="term" value="C:membrane"/>
    <property type="evidence" value="ECO:0007669"/>
    <property type="project" value="UniProtKB-SubCell"/>
</dbReference>
<evidence type="ECO:0000313" key="8">
    <source>
        <dbReference type="Proteomes" id="UP000050525"/>
    </source>
</evidence>
<feature type="transmembrane region" description="Helical" evidence="6">
    <location>
        <begin position="20"/>
        <end position="42"/>
    </location>
</feature>
<dbReference type="GO" id="GO:0004984">
    <property type="term" value="F:olfactory receptor activity"/>
    <property type="evidence" value="ECO:0007669"/>
    <property type="project" value="InterPro"/>
</dbReference>
<evidence type="ECO:0000256" key="4">
    <source>
        <dbReference type="ARBA" id="ARBA00023136"/>
    </source>
</evidence>
<keyword evidence="2 6" id="KW-0812">Transmembrane</keyword>
<evidence type="ECO:0000313" key="7">
    <source>
        <dbReference type="EMBL" id="KYO40273.1"/>
    </source>
</evidence>
<dbReference type="EMBL" id="AKHW03001980">
    <property type="protein sequence ID" value="KYO40273.1"/>
    <property type="molecule type" value="Genomic_DNA"/>
</dbReference>
<proteinExistence type="predicted"/>
<accession>A0A151NU55</accession>
<dbReference type="Pfam" id="PF13853">
    <property type="entry name" value="7tm_4"/>
    <property type="match status" value="1"/>
</dbReference>
<dbReference type="InterPro" id="IPR000725">
    <property type="entry name" value="Olfact_rcpt"/>
</dbReference>